<dbReference type="Pfam" id="PF09361">
    <property type="entry name" value="Phasin_2"/>
    <property type="match status" value="1"/>
</dbReference>
<dbReference type="NCBIfam" id="TIGR01841">
    <property type="entry name" value="phasin"/>
    <property type="match status" value="1"/>
</dbReference>
<sequence>MSNLPGDQVVVSQSASFEALSDMWTKAFSCIEKLTELNLRATQSTLAENQAIARAALSTGDTQELFALQTRRAQAAMEEVQSYWRHVYNIMSGAQAELAASVESHFKQRQHDAQVFVETVAKNAPAGTGAAVNALQSVITAANEATNATIEASKRAAEQAQEIARNNGAAAASASNGVIKQADQARTATKR</sequence>
<proteinExistence type="predicted"/>
<reference evidence="3 4" key="1">
    <citation type="journal article" date="2022" name="Arch. Microbiol.">
        <title>Paraburkholderia bengalensis sp. nov. isolated from roots of Oryza sativa, IR64.</title>
        <authorList>
            <person name="Nag P."/>
            <person name="Mondal N."/>
            <person name="Sarkar J."/>
            <person name="Das S."/>
        </authorList>
    </citation>
    <scope>NUCLEOTIDE SEQUENCE [LARGE SCALE GENOMIC DNA]</scope>
    <source>
        <strain evidence="3 4">IR64_4_BI</strain>
    </source>
</reference>
<evidence type="ECO:0000313" key="3">
    <source>
        <dbReference type="EMBL" id="MEI6002113.1"/>
    </source>
</evidence>
<name>A0ABU8J3D3_9BURK</name>
<evidence type="ECO:0000259" key="2">
    <source>
        <dbReference type="Pfam" id="PF09361"/>
    </source>
</evidence>
<feature type="compositionally biased region" description="Low complexity" evidence="1">
    <location>
        <begin position="166"/>
        <end position="177"/>
    </location>
</feature>
<dbReference type="EMBL" id="JACFYJ010000096">
    <property type="protein sequence ID" value="MEI6002113.1"/>
    <property type="molecule type" value="Genomic_DNA"/>
</dbReference>
<feature type="domain" description="Phasin" evidence="2">
    <location>
        <begin position="11"/>
        <end position="106"/>
    </location>
</feature>
<gene>
    <name evidence="3" type="primary">phaP</name>
    <name evidence="3" type="ORF">H3V53_34780</name>
</gene>
<dbReference type="Proteomes" id="UP001386437">
    <property type="component" value="Unassembled WGS sequence"/>
</dbReference>
<protein>
    <submittedName>
        <fullName evidence="3">TIGR01841 family phasin</fullName>
    </submittedName>
</protein>
<comment type="caution">
    <text evidence="3">The sequence shown here is derived from an EMBL/GenBank/DDBJ whole genome shotgun (WGS) entry which is preliminary data.</text>
</comment>
<accession>A0ABU8J3D3</accession>
<organism evidence="3 4">
    <name type="scientific">Paraburkholderia bengalensis</name>
    <dbReference type="NCBI Taxonomy" id="2747562"/>
    <lineage>
        <taxon>Bacteria</taxon>
        <taxon>Pseudomonadati</taxon>
        <taxon>Pseudomonadota</taxon>
        <taxon>Betaproteobacteria</taxon>
        <taxon>Burkholderiales</taxon>
        <taxon>Burkholderiaceae</taxon>
        <taxon>Paraburkholderia</taxon>
    </lineage>
</organism>
<evidence type="ECO:0000313" key="4">
    <source>
        <dbReference type="Proteomes" id="UP001386437"/>
    </source>
</evidence>
<dbReference type="InterPro" id="IPR018968">
    <property type="entry name" value="Phasin"/>
</dbReference>
<evidence type="ECO:0000256" key="1">
    <source>
        <dbReference type="SAM" id="MobiDB-lite"/>
    </source>
</evidence>
<dbReference type="InterPro" id="IPR010127">
    <property type="entry name" value="Phasin_subfam-1"/>
</dbReference>
<keyword evidence="4" id="KW-1185">Reference proteome</keyword>
<dbReference type="RefSeq" id="WP_336601758.1">
    <property type="nucleotide sequence ID" value="NZ_JACFYJ010000096.1"/>
</dbReference>
<feature type="region of interest" description="Disordered" evidence="1">
    <location>
        <begin position="165"/>
        <end position="191"/>
    </location>
</feature>